<comment type="caution">
    <text evidence="2">The sequence shown here is derived from an EMBL/GenBank/DDBJ whole genome shotgun (WGS) entry which is preliminary data.</text>
</comment>
<feature type="transmembrane region" description="Helical" evidence="1">
    <location>
        <begin position="176"/>
        <end position="197"/>
    </location>
</feature>
<sequence>MHVVLFSYQSDISIYTFYGWWQLVVCLFAFIALMAIWHHIGKNQKDYGPVWLALSVLCWAFSGLVELLFLHDNGSSLPYKEGLRSVFSLLNSLFILLALPWFKYLPKPFAPLIKSKFWVYIIGIPFAFALLPTLHKMFLGRTASAINELDVYYALLTLVFLGFVLWESFNKRRLPLLGWLALITILVTLLAQVYKLMDNTINLLLFSAIFKTSLIMLFFALALSWVKELTETVIPESYQLQLIFGKSRKTVGATNQTIIFKGFPGNQDRTVHLTPALYRLFKTFAERKLSTPEGWLEIKPKNFDSQKNYDINDHNELKRLMESLLDGLFGKKNWTKDKHFTPLKSTLFEMSENRERKIRLLVPKSNIHIDNE</sequence>
<feature type="transmembrane region" description="Helical" evidence="1">
    <location>
        <begin position="117"/>
        <end position="139"/>
    </location>
</feature>
<feature type="transmembrane region" description="Helical" evidence="1">
    <location>
        <begin position="50"/>
        <end position="70"/>
    </location>
</feature>
<evidence type="ECO:0000313" key="2">
    <source>
        <dbReference type="EMBL" id="TXK07063.1"/>
    </source>
</evidence>
<keyword evidence="1" id="KW-1133">Transmembrane helix</keyword>
<dbReference type="Proteomes" id="UP000321528">
    <property type="component" value="Unassembled WGS sequence"/>
</dbReference>
<dbReference type="RefSeq" id="WP_147378518.1">
    <property type="nucleotide sequence ID" value="NZ_QXFJ01000009.1"/>
</dbReference>
<feature type="transmembrane region" description="Helical" evidence="1">
    <location>
        <begin position="151"/>
        <end position="169"/>
    </location>
</feature>
<organism evidence="2 3">
    <name type="scientific">Flagellimonas aequoris</name>
    <dbReference type="NCBI Taxonomy" id="2306997"/>
    <lineage>
        <taxon>Bacteria</taxon>
        <taxon>Pseudomonadati</taxon>
        <taxon>Bacteroidota</taxon>
        <taxon>Flavobacteriia</taxon>
        <taxon>Flavobacteriales</taxon>
        <taxon>Flavobacteriaceae</taxon>
        <taxon>Flagellimonas</taxon>
    </lineage>
</organism>
<evidence type="ECO:0000313" key="3">
    <source>
        <dbReference type="Proteomes" id="UP000321528"/>
    </source>
</evidence>
<name>A0ABY3KWY9_9FLAO</name>
<accession>A0ABY3KWY9</accession>
<keyword evidence="3" id="KW-1185">Reference proteome</keyword>
<proteinExistence type="predicted"/>
<protein>
    <recommendedName>
        <fullName evidence="4">Histidine kinase N-terminal 7TM region domain-containing protein</fullName>
    </recommendedName>
</protein>
<keyword evidence="1" id="KW-0812">Transmembrane</keyword>
<evidence type="ECO:0000256" key="1">
    <source>
        <dbReference type="SAM" id="Phobius"/>
    </source>
</evidence>
<keyword evidence="1" id="KW-0472">Membrane</keyword>
<feature type="transmembrane region" description="Helical" evidence="1">
    <location>
        <begin position="203"/>
        <end position="226"/>
    </location>
</feature>
<reference evidence="2 3" key="1">
    <citation type="submission" date="2019-07" db="EMBL/GenBank/DDBJ databases">
        <title>Draft genome of two Muricauda strains isolated from deep sea.</title>
        <authorList>
            <person name="Sun C."/>
        </authorList>
    </citation>
    <scope>NUCLEOTIDE SEQUENCE [LARGE SCALE GENOMIC DNA]</scope>
    <source>
        <strain evidence="2 3">NH166</strain>
    </source>
</reference>
<dbReference type="EMBL" id="VNWL01000008">
    <property type="protein sequence ID" value="TXK07063.1"/>
    <property type="molecule type" value="Genomic_DNA"/>
</dbReference>
<feature type="transmembrane region" description="Helical" evidence="1">
    <location>
        <begin position="20"/>
        <end position="38"/>
    </location>
</feature>
<evidence type="ECO:0008006" key="4">
    <source>
        <dbReference type="Google" id="ProtNLM"/>
    </source>
</evidence>
<feature type="transmembrane region" description="Helical" evidence="1">
    <location>
        <begin position="82"/>
        <end position="105"/>
    </location>
</feature>
<gene>
    <name evidence="2" type="ORF">FQ019_03655</name>
</gene>